<dbReference type="EMBL" id="CP121646">
    <property type="protein sequence ID" value="WFU61436.1"/>
    <property type="molecule type" value="Genomic_DNA"/>
</dbReference>
<organism evidence="2 3">
    <name type="scientific">Bradyrhizobium brasilense</name>
    <dbReference type="NCBI Taxonomy" id="1419277"/>
    <lineage>
        <taxon>Bacteria</taxon>
        <taxon>Pseudomonadati</taxon>
        <taxon>Pseudomonadota</taxon>
        <taxon>Alphaproteobacteria</taxon>
        <taxon>Hyphomicrobiales</taxon>
        <taxon>Nitrobacteraceae</taxon>
        <taxon>Bradyrhizobium</taxon>
    </lineage>
</organism>
<reference evidence="2 3" key="1">
    <citation type="submission" date="2023-04" db="EMBL/GenBank/DDBJ databases">
        <title>Australian commercial rhizobial inoculants.</title>
        <authorList>
            <person name="Kohlmeier M.G."/>
            <person name="O'Hara G.W."/>
            <person name="Colombi E."/>
            <person name="Ramsay J.P."/>
            <person name="Terpolilli J."/>
        </authorList>
    </citation>
    <scope>NUCLEOTIDE SEQUENCE [LARGE SCALE GENOMIC DNA]</scope>
    <source>
        <strain evidence="2 3">CB627</strain>
    </source>
</reference>
<feature type="compositionally biased region" description="Polar residues" evidence="1">
    <location>
        <begin position="97"/>
        <end position="113"/>
    </location>
</feature>
<dbReference type="Proteomes" id="UP001221546">
    <property type="component" value="Chromosome"/>
</dbReference>
<protein>
    <submittedName>
        <fullName evidence="2">Uncharacterized protein</fullName>
    </submittedName>
</protein>
<proteinExistence type="predicted"/>
<accession>A0ABY8J9Z3</accession>
<feature type="region of interest" description="Disordered" evidence="1">
    <location>
        <begin position="85"/>
        <end position="113"/>
    </location>
</feature>
<evidence type="ECO:0000313" key="2">
    <source>
        <dbReference type="EMBL" id="WFU61436.1"/>
    </source>
</evidence>
<evidence type="ECO:0000256" key="1">
    <source>
        <dbReference type="SAM" id="MobiDB-lite"/>
    </source>
</evidence>
<name>A0ABY8J9Z3_9BRAD</name>
<gene>
    <name evidence="2" type="ORF">QA636_28565</name>
</gene>
<sequence length="113" mass="12105">MAASSSYVARATRSCADPITGGRAAAELSGTFVEIDVAKPMNVARVETGPAISPITVPPTSKDLRRAARQRRFSRQMLRMRRVPVSQGHVHIRPMTHGSSQATSTAMVNAAMT</sequence>
<evidence type="ECO:0000313" key="3">
    <source>
        <dbReference type="Proteomes" id="UP001221546"/>
    </source>
</evidence>
<keyword evidence="3" id="KW-1185">Reference proteome</keyword>
<dbReference type="RefSeq" id="WP_310884961.1">
    <property type="nucleotide sequence ID" value="NZ_CP121646.1"/>
</dbReference>